<keyword evidence="5" id="KW-0808">Transferase</keyword>
<dbReference type="Pfam" id="PF00512">
    <property type="entry name" value="HisKA"/>
    <property type="match status" value="1"/>
</dbReference>
<keyword evidence="6 10" id="KW-0812">Transmembrane</keyword>
<evidence type="ECO:0000259" key="12">
    <source>
        <dbReference type="PROSITE" id="PS50885"/>
    </source>
</evidence>
<feature type="domain" description="HAMP" evidence="12">
    <location>
        <begin position="93"/>
        <end position="146"/>
    </location>
</feature>
<dbReference type="SUPFAM" id="SSF158472">
    <property type="entry name" value="HAMP domain-like"/>
    <property type="match status" value="1"/>
</dbReference>
<dbReference type="CDD" id="cd00082">
    <property type="entry name" value="HisKA"/>
    <property type="match status" value="1"/>
</dbReference>
<dbReference type="Pfam" id="PF00672">
    <property type="entry name" value="HAMP"/>
    <property type="match status" value="1"/>
</dbReference>
<keyword evidence="4" id="KW-0597">Phosphoprotein</keyword>
<dbReference type="InterPro" id="IPR003661">
    <property type="entry name" value="HisK_dim/P_dom"/>
</dbReference>
<dbReference type="Proteomes" id="UP000294506">
    <property type="component" value="Unassembled WGS sequence"/>
</dbReference>
<evidence type="ECO:0000256" key="4">
    <source>
        <dbReference type="ARBA" id="ARBA00022553"/>
    </source>
</evidence>
<dbReference type="InterPro" id="IPR003660">
    <property type="entry name" value="HAMP_dom"/>
</dbReference>
<dbReference type="EC" id="2.7.13.3" evidence="3"/>
<dbReference type="SMART" id="SM00388">
    <property type="entry name" value="HisKA"/>
    <property type="match status" value="1"/>
</dbReference>
<dbReference type="SUPFAM" id="SSF55874">
    <property type="entry name" value="ATPase domain of HSP90 chaperone/DNA topoisomerase II/histidine kinase"/>
    <property type="match status" value="1"/>
</dbReference>
<evidence type="ECO:0000256" key="10">
    <source>
        <dbReference type="SAM" id="Phobius"/>
    </source>
</evidence>
<evidence type="ECO:0000256" key="7">
    <source>
        <dbReference type="ARBA" id="ARBA00022777"/>
    </source>
</evidence>
<dbReference type="InterPro" id="IPR036097">
    <property type="entry name" value="HisK_dim/P_sf"/>
</dbReference>
<keyword evidence="7 13" id="KW-0418">Kinase</keyword>
<comment type="subcellular location">
    <subcellularLocation>
        <location evidence="2">Cell membrane</location>
    </subcellularLocation>
</comment>
<dbReference type="Gene3D" id="1.10.287.130">
    <property type="match status" value="1"/>
</dbReference>
<dbReference type="RefSeq" id="WP_133725871.1">
    <property type="nucleotide sequence ID" value="NZ_SOAN01000002.1"/>
</dbReference>
<keyword evidence="9" id="KW-0902">Two-component regulatory system</keyword>
<name>A0A4R7G642_9MICC</name>
<dbReference type="PANTHER" id="PTHR43547:SF2">
    <property type="entry name" value="HYBRID SIGNAL TRANSDUCTION HISTIDINE KINASE C"/>
    <property type="match status" value="1"/>
</dbReference>
<sequence>MIRQRRLSGLGTRILAALILVLCVAVVTAWAVALVVGPVIFDDHMEMVDSGDPDPGVVAHAEEAFDAAWRLSLLLALLAAFGASLVVTVILVRRLVRPIGKIRAAVGEITEGDYSARVPESSIGAEFTELMAAFNGMAAELDRTELTRQRLLSDLAHEMRTPVATIDGYLEAMQDGIAHADEQTLGMLREQAERLKRLAEDISLVSAAEEGRLNLRPAPIEVGELLDAASGQIRARYESAGVHLIIKAGPRARATTISVDRDRIGQVLTNLLDNALHHTDPEDEVLLSARTSRSSVSFEVADNGHGIDAVHLPHIFERFYRADSARERSHGGSGIGLAIVRSIVTAHHGSVGVFSEGTGSGSVFTVELPQSAPESLKVP</sequence>
<proteinExistence type="predicted"/>
<dbReference type="Pfam" id="PF02518">
    <property type="entry name" value="HATPase_c"/>
    <property type="match status" value="1"/>
</dbReference>
<accession>A0A4R7G642</accession>
<dbReference type="SUPFAM" id="SSF47384">
    <property type="entry name" value="Homodimeric domain of signal transducing histidine kinase"/>
    <property type="match status" value="1"/>
</dbReference>
<dbReference type="PROSITE" id="PS50109">
    <property type="entry name" value="HIS_KIN"/>
    <property type="match status" value="1"/>
</dbReference>
<evidence type="ECO:0000256" key="1">
    <source>
        <dbReference type="ARBA" id="ARBA00000085"/>
    </source>
</evidence>
<dbReference type="InterPro" id="IPR004358">
    <property type="entry name" value="Sig_transdc_His_kin-like_C"/>
</dbReference>
<dbReference type="SMART" id="SM00304">
    <property type="entry name" value="HAMP"/>
    <property type="match status" value="1"/>
</dbReference>
<evidence type="ECO:0000256" key="9">
    <source>
        <dbReference type="ARBA" id="ARBA00023012"/>
    </source>
</evidence>
<evidence type="ECO:0000313" key="14">
    <source>
        <dbReference type="Proteomes" id="UP000294506"/>
    </source>
</evidence>
<keyword evidence="10" id="KW-0472">Membrane</keyword>
<dbReference type="PRINTS" id="PR00344">
    <property type="entry name" value="BCTRLSENSOR"/>
</dbReference>
<evidence type="ECO:0000256" key="5">
    <source>
        <dbReference type="ARBA" id="ARBA00022679"/>
    </source>
</evidence>
<dbReference type="InterPro" id="IPR003594">
    <property type="entry name" value="HATPase_dom"/>
</dbReference>
<protein>
    <recommendedName>
        <fullName evidence="3">histidine kinase</fullName>
        <ecNumber evidence="3">2.7.13.3</ecNumber>
    </recommendedName>
</protein>
<dbReference type="InterPro" id="IPR036890">
    <property type="entry name" value="HATPase_C_sf"/>
</dbReference>
<evidence type="ECO:0000259" key="11">
    <source>
        <dbReference type="PROSITE" id="PS50109"/>
    </source>
</evidence>
<feature type="transmembrane region" description="Helical" evidence="10">
    <location>
        <begin position="12"/>
        <end position="41"/>
    </location>
</feature>
<dbReference type="FunFam" id="3.30.565.10:FF:000006">
    <property type="entry name" value="Sensor histidine kinase WalK"/>
    <property type="match status" value="1"/>
</dbReference>
<dbReference type="InterPro" id="IPR005467">
    <property type="entry name" value="His_kinase_dom"/>
</dbReference>
<comment type="caution">
    <text evidence="13">The sequence shown here is derived from an EMBL/GenBank/DDBJ whole genome shotgun (WGS) entry which is preliminary data.</text>
</comment>
<feature type="transmembrane region" description="Helical" evidence="10">
    <location>
        <begin position="71"/>
        <end position="92"/>
    </location>
</feature>
<evidence type="ECO:0000313" key="13">
    <source>
        <dbReference type="EMBL" id="TDS86905.1"/>
    </source>
</evidence>
<dbReference type="Gene3D" id="6.10.340.10">
    <property type="match status" value="1"/>
</dbReference>
<comment type="catalytic activity">
    <reaction evidence="1">
        <text>ATP + protein L-histidine = ADP + protein N-phospho-L-histidine.</text>
        <dbReference type="EC" id="2.7.13.3"/>
    </reaction>
</comment>
<gene>
    <name evidence="13" type="ORF">EV640_102200</name>
</gene>
<dbReference type="GO" id="GO:0005886">
    <property type="term" value="C:plasma membrane"/>
    <property type="evidence" value="ECO:0007669"/>
    <property type="project" value="UniProtKB-SubCell"/>
</dbReference>
<dbReference type="CDD" id="cd00075">
    <property type="entry name" value="HATPase"/>
    <property type="match status" value="1"/>
</dbReference>
<dbReference type="SMART" id="SM00387">
    <property type="entry name" value="HATPase_c"/>
    <property type="match status" value="1"/>
</dbReference>
<dbReference type="Gene3D" id="3.30.565.10">
    <property type="entry name" value="Histidine kinase-like ATPase, C-terminal domain"/>
    <property type="match status" value="1"/>
</dbReference>
<dbReference type="EMBL" id="SOAN01000002">
    <property type="protein sequence ID" value="TDS86905.1"/>
    <property type="molecule type" value="Genomic_DNA"/>
</dbReference>
<reference evidence="13 14" key="1">
    <citation type="submission" date="2019-03" db="EMBL/GenBank/DDBJ databases">
        <title>Genomic Encyclopedia of Type Strains, Phase III (KMG-III): the genomes of soil and plant-associated and newly described type strains.</title>
        <authorList>
            <person name="Whitman W."/>
        </authorList>
    </citation>
    <scope>NUCLEOTIDE SEQUENCE [LARGE SCALE GENOMIC DNA]</scope>
    <source>
        <strain evidence="13 14">DSM 27373</strain>
    </source>
</reference>
<dbReference type="PROSITE" id="PS50885">
    <property type="entry name" value="HAMP"/>
    <property type="match status" value="1"/>
</dbReference>
<evidence type="ECO:0000256" key="3">
    <source>
        <dbReference type="ARBA" id="ARBA00012438"/>
    </source>
</evidence>
<evidence type="ECO:0000256" key="8">
    <source>
        <dbReference type="ARBA" id="ARBA00022989"/>
    </source>
</evidence>
<organism evidence="13 14">
    <name type="scientific">Nesterenkonia aurantiaca</name>
    <dbReference type="NCBI Taxonomy" id="1436010"/>
    <lineage>
        <taxon>Bacteria</taxon>
        <taxon>Bacillati</taxon>
        <taxon>Actinomycetota</taxon>
        <taxon>Actinomycetes</taxon>
        <taxon>Micrococcales</taxon>
        <taxon>Micrococcaceae</taxon>
        <taxon>Nesterenkonia</taxon>
    </lineage>
</organism>
<dbReference type="CDD" id="cd06225">
    <property type="entry name" value="HAMP"/>
    <property type="match status" value="1"/>
</dbReference>
<dbReference type="GO" id="GO:0000155">
    <property type="term" value="F:phosphorelay sensor kinase activity"/>
    <property type="evidence" value="ECO:0007669"/>
    <property type="project" value="InterPro"/>
</dbReference>
<evidence type="ECO:0000256" key="2">
    <source>
        <dbReference type="ARBA" id="ARBA00004236"/>
    </source>
</evidence>
<dbReference type="PANTHER" id="PTHR43547">
    <property type="entry name" value="TWO-COMPONENT HISTIDINE KINASE"/>
    <property type="match status" value="1"/>
</dbReference>
<keyword evidence="14" id="KW-1185">Reference proteome</keyword>
<dbReference type="AlphaFoldDB" id="A0A4R7G642"/>
<keyword evidence="8 10" id="KW-1133">Transmembrane helix</keyword>
<feature type="domain" description="Histidine kinase" evidence="11">
    <location>
        <begin position="154"/>
        <end position="372"/>
    </location>
</feature>
<evidence type="ECO:0000256" key="6">
    <source>
        <dbReference type="ARBA" id="ARBA00022692"/>
    </source>
</evidence>